<dbReference type="InterPro" id="IPR036388">
    <property type="entry name" value="WH-like_DNA-bd_sf"/>
</dbReference>
<sequence length="124" mass="14682">MIHNQAINHIKKHRKEISFAGDEPWSQNIKSTDEPMEILLQNKESSLFIKQCLSDLPLNYRMPLELFYFEEKSYTDIGEILRLPMDTVSTRINRAKKMLKIIYTRATKLRHPEHMPQTVPRLDS</sequence>
<feature type="domain" description="RNA polymerase sigma factor 70 region 4 type 2" evidence="1">
    <location>
        <begin position="49"/>
        <end position="99"/>
    </location>
</feature>
<proteinExistence type="predicted"/>
<gene>
    <name evidence="2" type="ORF">COY09_00765</name>
</gene>
<dbReference type="Gene3D" id="1.10.10.10">
    <property type="entry name" value="Winged helix-like DNA-binding domain superfamily/Winged helix DNA-binding domain"/>
    <property type="match status" value="1"/>
</dbReference>
<name>A0A2M7UJL5_9BACT</name>
<dbReference type="NCBIfam" id="TIGR02937">
    <property type="entry name" value="sigma70-ECF"/>
    <property type="match status" value="1"/>
</dbReference>
<dbReference type="Pfam" id="PF08281">
    <property type="entry name" value="Sigma70_r4_2"/>
    <property type="match status" value="1"/>
</dbReference>
<dbReference type="GO" id="GO:0006352">
    <property type="term" value="P:DNA-templated transcription initiation"/>
    <property type="evidence" value="ECO:0007669"/>
    <property type="project" value="InterPro"/>
</dbReference>
<dbReference type="SUPFAM" id="SSF88659">
    <property type="entry name" value="Sigma3 and sigma4 domains of RNA polymerase sigma factors"/>
    <property type="match status" value="1"/>
</dbReference>
<evidence type="ECO:0000259" key="1">
    <source>
        <dbReference type="Pfam" id="PF08281"/>
    </source>
</evidence>
<protein>
    <recommendedName>
        <fullName evidence="1">RNA polymerase sigma factor 70 region 4 type 2 domain-containing protein</fullName>
    </recommendedName>
</protein>
<comment type="caution">
    <text evidence="2">The sequence shown here is derived from an EMBL/GenBank/DDBJ whole genome shotgun (WGS) entry which is preliminary data.</text>
</comment>
<dbReference type="EMBL" id="PFOI01000014">
    <property type="protein sequence ID" value="PIZ71425.1"/>
    <property type="molecule type" value="Genomic_DNA"/>
</dbReference>
<organism evidence="2 3">
    <name type="scientific">Candidatus Portnoybacteria bacterium CG_4_10_14_0_2_um_filter_39_11</name>
    <dbReference type="NCBI Taxonomy" id="1974797"/>
    <lineage>
        <taxon>Bacteria</taxon>
        <taxon>Candidatus Portnoyibacteriota</taxon>
    </lineage>
</organism>
<accession>A0A2M7UJL5</accession>
<dbReference type="InterPro" id="IPR013249">
    <property type="entry name" value="RNA_pol_sigma70_r4_t2"/>
</dbReference>
<evidence type="ECO:0000313" key="3">
    <source>
        <dbReference type="Proteomes" id="UP000231071"/>
    </source>
</evidence>
<dbReference type="InterPro" id="IPR013324">
    <property type="entry name" value="RNA_pol_sigma_r3/r4-like"/>
</dbReference>
<dbReference type="InterPro" id="IPR014284">
    <property type="entry name" value="RNA_pol_sigma-70_dom"/>
</dbReference>
<dbReference type="AlphaFoldDB" id="A0A2M7UJL5"/>
<dbReference type="GO" id="GO:0016987">
    <property type="term" value="F:sigma factor activity"/>
    <property type="evidence" value="ECO:0007669"/>
    <property type="project" value="InterPro"/>
</dbReference>
<dbReference type="GO" id="GO:0003677">
    <property type="term" value="F:DNA binding"/>
    <property type="evidence" value="ECO:0007669"/>
    <property type="project" value="InterPro"/>
</dbReference>
<dbReference type="CDD" id="cd06171">
    <property type="entry name" value="Sigma70_r4"/>
    <property type="match status" value="1"/>
</dbReference>
<reference evidence="3" key="1">
    <citation type="submission" date="2017-09" db="EMBL/GenBank/DDBJ databases">
        <title>Depth-based differentiation of microbial function through sediment-hosted aquifers and enrichment of novel symbionts in the deep terrestrial subsurface.</title>
        <authorList>
            <person name="Probst A.J."/>
            <person name="Ladd B."/>
            <person name="Jarett J.K."/>
            <person name="Geller-Mcgrath D.E."/>
            <person name="Sieber C.M.K."/>
            <person name="Emerson J.B."/>
            <person name="Anantharaman K."/>
            <person name="Thomas B.C."/>
            <person name="Malmstrom R."/>
            <person name="Stieglmeier M."/>
            <person name="Klingl A."/>
            <person name="Woyke T."/>
            <person name="Ryan C.M."/>
            <person name="Banfield J.F."/>
        </authorList>
    </citation>
    <scope>NUCLEOTIDE SEQUENCE [LARGE SCALE GENOMIC DNA]</scope>
</reference>
<dbReference type="Proteomes" id="UP000231071">
    <property type="component" value="Unassembled WGS sequence"/>
</dbReference>
<evidence type="ECO:0000313" key="2">
    <source>
        <dbReference type="EMBL" id="PIZ71425.1"/>
    </source>
</evidence>